<keyword evidence="1" id="KW-0732">Signal</keyword>
<accession>A0A4U0TLM5</accession>
<evidence type="ECO:0000313" key="2">
    <source>
        <dbReference type="EMBL" id="TKA22851.1"/>
    </source>
</evidence>
<dbReference type="Proteomes" id="UP000308549">
    <property type="component" value="Unassembled WGS sequence"/>
</dbReference>
<dbReference type="OrthoDB" id="3826145at2759"/>
<reference evidence="2 3" key="1">
    <citation type="submission" date="2017-03" db="EMBL/GenBank/DDBJ databases">
        <title>Genomes of endolithic fungi from Antarctica.</title>
        <authorList>
            <person name="Coleine C."/>
            <person name="Masonjones S."/>
            <person name="Stajich J.E."/>
        </authorList>
    </citation>
    <scope>NUCLEOTIDE SEQUENCE [LARGE SCALE GENOMIC DNA]</scope>
    <source>
        <strain evidence="2 3">CCFEE 6315</strain>
    </source>
</reference>
<gene>
    <name evidence="2" type="ORF">B0A50_07751</name>
</gene>
<feature type="signal peptide" evidence="1">
    <location>
        <begin position="1"/>
        <end position="18"/>
    </location>
</feature>
<dbReference type="EMBL" id="NAJL01000065">
    <property type="protein sequence ID" value="TKA22851.1"/>
    <property type="molecule type" value="Genomic_DNA"/>
</dbReference>
<comment type="caution">
    <text evidence="2">The sequence shown here is derived from an EMBL/GenBank/DDBJ whole genome shotgun (WGS) entry which is preliminary data.</text>
</comment>
<proteinExistence type="predicted"/>
<evidence type="ECO:0000313" key="3">
    <source>
        <dbReference type="Proteomes" id="UP000308549"/>
    </source>
</evidence>
<keyword evidence="3" id="KW-1185">Reference proteome</keyword>
<evidence type="ECO:0000256" key="1">
    <source>
        <dbReference type="SAM" id="SignalP"/>
    </source>
</evidence>
<organism evidence="2 3">
    <name type="scientific">Salinomyces thailandicus</name>
    <dbReference type="NCBI Taxonomy" id="706561"/>
    <lineage>
        <taxon>Eukaryota</taxon>
        <taxon>Fungi</taxon>
        <taxon>Dikarya</taxon>
        <taxon>Ascomycota</taxon>
        <taxon>Pezizomycotina</taxon>
        <taxon>Dothideomycetes</taxon>
        <taxon>Dothideomycetidae</taxon>
        <taxon>Mycosphaerellales</taxon>
        <taxon>Teratosphaeriaceae</taxon>
        <taxon>Salinomyces</taxon>
    </lineage>
</organism>
<name>A0A4U0TLM5_9PEZI</name>
<dbReference type="AlphaFoldDB" id="A0A4U0TLM5"/>
<feature type="chain" id="PRO_5020614898" evidence="1">
    <location>
        <begin position="19"/>
        <end position="206"/>
    </location>
</feature>
<protein>
    <submittedName>
        <fullName evidence="2">Uncharacterized protein</fullName>
    </submittedName>
</protein>
<sequence length="206" mass="21876">MRYALLSSIACLATLAHSSPIANPPDSDASPLEERNLLVPGYLIPTTTVNPATWPTASWTGTPILLPTSTVILKNKRNPDVTSLPNLVPTSTVNPATWSTESSWTGTPDFMPTTVVHLGTTTGCVVSMASYTFDDEPAYSYVTYCSASQISEATAAITSMPECCGGEEDVYPCNAAGSMPTGTERWVCSSEGEKFAGTRFATTTWT</sequence>